<gene>
    <name evidence="1" type="ORF">KIS1582_0376</name>
</gene>
<evidence type="ECO:0000313" key="2">
    <source>
        <dbReference type="Proteomes" id="UP000465778"/>
    </source>
</evidence>
<dbReference type="Proteomes" id="UP000465778">
    <property type="component" value="Unassembled WGS sequence"/>
</dbReference>
<dbReference type="AlphaFoldDB" id="A0A800NFJ8"/>
<name>A0A800NFJ8_CYTFI</name>
<comment type="caution">
    <text evidence="1">The sequence shown here is derived from an EMBL/GenBank/DDBJ whole genome shotgun (WGS) entry which is preliminary data.</text>
</comment>
<dbReference type="EMBL" id="VDEM01000002">
    <property type="protein sequence ID" value="KAF0825703.1"/>
    <property type="molecule type" value="Genomic_DNA"/>
</dbReference>
<proteinExistence type="predicted"/>
<accession>A0A800NFJ8</accession>
<reference evidence="1 2" key="1">
    <citation type="journal article" date="2020" name="G3 (Bethesda)">
        <title>Whole Genome Sequencing and Comparative Genomics of Two Nematicidal Bacillus Strains Reveals a Wide Range of Possible Virulence Factors.</title>
        <authorList>
            <person name="Susic N."/>
            <person name="Janezic S."/>
            <person name="Rupnik M."/>
            <person name="Geric Stare B."/>
        </authorList>
    </citation>
    <scope>NUCLEOTIDE SEQUENCE [LARGE SCALE GENOMIC DNA]</scope>
    <source>
        <strain evidence="1 2">I-1582</strain>
    </source>
</reference>
<organism evidence="1 2">
    <name type="scientific">Cytobacillus firmus</name>
    <name type="common">Bacillus firmus</name>
    <dbReference type="NCBI Taxonomy" id="1399"/>
    <lineage>
        <taxon>Bacteria</taxon>
        <taxon>Bacillati</taxon>
        <taxon>Bacillota</taxon>
        <taxon>Bacilli</taxon>
        <taxon>Bacillales</taxon>
        <taxon>Bacillaceae</taxon>
        <taxon>Cytobacillus</taxon>
    </lineage>
</organism>
<sequence>MNFLCIPELQRMDAPVLKNAGVAIIALLPAPFSSLCY</sequence>
<protein>
    <submittedName>
        <fullName evidence="1">Uncharacterized protein</fullName>
    </submittedName>
</protein>
<evidence type="ECO:0000313" key="1">
    <source>
        <dbReference type="EMBL" id="KAF0825703.1"/>
    </source>
</evidence>